<evidence type="ECO:0000259" key="5">
    <source>
        <dbReference type="Pfam" id="PF01826"/>
    </source>
</evidence>
<dbReference type="AlphaFoldDB" id="A0A154P5C9"/>
<evidence type="ECO:0000256" key="4">
    <source>
        <dbReference type="ARBA" id="ARBA00022900"/>
    </source>
</evidence>
<evidence type="ECO:0000256" key="2">
    <source>
        <dbReference type="ARBA" id="ARBA00007611"/>
    </source>
</evidence>
<dbReference type="InterPro" id="IPR036084">
    <property type="entry name" value="Ser_inhib-like_sf"/>
</dbReference>
<evidence type="ECO:0000313" key="7">
    <source>
        <dbReference type="Proteomes" id="UP000076502"/>
    </source>
</evidence>
<dbReference type="Gene3D" id="2.10.25.10">
    <property type="entry name" value="Laminin"/>
    <property type="match status" value="1"/>
</dbReference>
<reference evidence="6 7" key="1">
    <citation type="submission" date="2015-07" db="EMBL/GenBank/DDBJ databases">
        <title>The genome of Dufourea novaeangliae.</title>
        <authorList>
            <person name="Pan H."/>
            <person name="Kapheim K."/>
        </authorList>
    </citation>
    <scope>NUCLEOTIDE SEQUENCE [LARGE SCALE GENOMIC DNA]</scope>
    <source>
        <strain evidence="6">0120121106</strain>
        <tissue evidence="6">Whole body</tissue>
    </source>
</reference>
<dbReference type="Proteomes" id="UP000076502">
    <property type="component" value="Unassembled WGS sequence"/>
</dbReference>
<dbReference type="InterPro" id="IPR002919">
    <property type="entry name" value="TIL_dom"/>
</dbReference>
<proteinExistence type="inferred from homology"/>
<dbReference type="Pfam" id="PF01826">
    <property type="entry name" value="TIL"/>
    <property type="match status" value="1"/>
</dbReference>
<feature type="domain" description="TIL" evidence="5">
    <location>
        <begin position="103"/>
        <end position="155"/>
    </location>
</feature>
<keyword evidence="4" id="KW-0722">Serine protease inhibitor</keyword>
<keyword evidence="3" id="KW-0964">Secreted</keyword>
<gene>
    <name evidence="6" type="ORF">WN55_08947</name>
</gene>
<protein>
    <recommendedName>
        <fullName evidence="5">TIL domain-containing protein</fullName>
    </recommendedName>
</protein>
<name>A0A154P5C9_DUFNO</name>
<dbReference type="GO" id="GO:0004867">
    <property type="term" value="F:serine-type endopeptidase inhibitor activity"/>
    <property type="evidence" value="ECO:0007669"/>
    <property type="project" value="UniProtKB-KW"/>
</dbReference>
<sequence>MPIGYAGNFENDNLNIVQDDYYILNDFEDAVPRGRRCDVCPDVHDDLDLPFKIIDDTSKNERTRDAQLNWYRPERIYRYTKHRIPGYDYEEIDHVFARSPKQCDDKSIWTHCVCPFTCSKPDVVDCYTPCRSGCECKDEYVFDEKTKGCILPEECPKG</sequence>
<comment type="subcellular location">
    <subcellularLocation>
        <location evidence="1">Secreted</location>
    </subcellularLocation>
</comment>
<dbReference type="OrthoDB" id="6781148at2759"/>
<dbReference type="EMBL" id="KQ434820">
    <property type="protein sequence ID" value="KZC07063.1"/>
    <property type="molecule type" value="Genomic_DNA"/>
</dbReference>
<evidence type="ECO:0000313" key="6">
    <source>
        <dbReference type="EMBL" id="KZC07063.1"/>
    </source>
</evidence>
<keyword evidence="4" id="KW-0646">Protease inhibitor</keyword>
<keyword evidence="7" id="KW-1185">Reference proteome</keyword>
<organism evidence="6 7">
    <name type="scientific">Dufourea novaeangliae</name>
    <name type="common">Sweat bee</name>
    <dbReference type="NCBI Taxonomy" id="178035"/>
    <lineage>
        <taxon>Eukaryota</taxon>
        <taxon>Metazoa</taxon>
        <taxon>Ecdysozoa</taxon>
        <taxon>Arthropoda</taxon>
        <taxon>Hexapoda</taxon>
        <taxon>Insecta</taxon>
        <taxon>Pterygota</taxon>
        <taxon>Neoptera</taxon>
        <taxon>Endopterygota</taxon>
        <taxon>Hymenoptera</taxon>
        <taxon>Apocrita</taxon>
        <taxon>Aculeata</taxon>
        <taxon>Apoidea</taxon>
        <taxon>Anthophila</taxon>
        <taxon>Halictidae</taxon>
        <taxon>Rophitinae</taxon>
        <taxon>Dufourea</taxon>
    </lineage>
</organism>
<dbReference type="GO" id="GO:0005576">
    <property type="term" value="C:extracellular region"/>
    <property type="evidence" value="ECO:0007669"/>
    <property type="project" value="UniProtKB-SubCell"/>
</dbReference>
<evidence type="ECO:0000256" key="3">
    <source>
        <dbReference type="ARBA" id="ARBA00022525"/>
    </source>
</evidence>
<accession>A0A154P5C9</accession>
<dbReference type="SUPFAM" id="SSF57567">
    <property type="entry name" value="Serine protease inhibitors"/>
    <property type="match status" value="1"/>
</dbReference>
<comment type="similarity">
    <text evidence="2">Belongs to the serine protease inhibitor-like (TIL domain-containing) family.</text>
</comment>
<dbReference type="CDD" id="cd19941">
    <property type="entry name" value="TIL"/>
    <property type="match status" value="1"/>
</dbReference>
<evidence type="ECO:0000256" key="1">
    <source>
        <dbReference type="ARBA" id="ARBA00004613"/>
    </source>
</evidence>